<dbReference type="Proteomes" id="UP000269721">
    <property type="component" value="Unassembled WGS sequence"/>
</dbReference>
<keyword evidence="2" id="KW-1185">Reference proteome</keyword>
<gene>
    <name evidence="1" type="ORF">BDK51DRAFT_50070</name>
</gene>
<organism evidence="1 2">
    <name type="scientific">Blyttiomyces helicus</name>
    <dbReference type="NCBI Taxonomy" id="388810"/>
    <lineage>
        <taxon>Eukaryota</taxon>
        <taxon>Fungi</taxon>
        <taxon>Fungi incertae sedis</taxon>
        <taxon>Chytridiomycota</taxon>
        <taxon>Chytridiomycota incertae sedis</taxon>
        <taxon>Chytridiomycetes</taxon>
        <taxon>Chytridiomycetes incertae sedis</taxon>
        <taxon>Blyttiomyces</taxon>
    </lineage>
</organism>
<dbReference type="OrthoDB" id="5599468at2759"/>
<evidence type="ECO:0000313" key="2">
    <source>
        <dbReference type="Proteomes" id="UP000269721"/>
    </source>
</evidence>
<name>A0A4P9W5M9_9FUNG</name>
<accession>A0A4P9W5M9</accession>
<reference evidence="2" key="1">
    <citation type="journal article" date="2018" name="Nat. Microbiol.">
        <title>Leveraging single-cell genomics to expand the fungal tree of life.</title>
        <authorList>
            <person name="Ahrendt S.R."/>
            <person name="Quandt C.A."/>
            <person name="Ciobanu D."/>
            <person name="Clum A."/>
            <person name="Salamov A."/>
            <person name="Andreopoulos B."/>
            <person name="Cheng J.F."/>
            <person name="Woyke T."/>
            <person name="Pelin A."/>
            <person name="Henrissat B."/>
            <person name="Reynolds N.K."/>
            <person name="Benny G.L."/>
            <person name="Smith M.E."/>
            <person name="James T.Y."/>
            <person name="Grigoriev I.V."/>
        </authorList>
    </citation>
    <scope>NUCLEOTIDE SEQUENCE [LARGE SCALE GENOMIC DNA]</scope>
</reference>
<protein>
    <submittedName>
        <fullName evidence="1">Uncharacterized protein</fullName>
    </submittedName>
</protein>
<dbReference type="EMBL" id="KZ998383">
    <property type="protein sequence ID" value="RKO86218.1"/>
    <property type="molecule type" value="Genomic_DNA"/>
</dbReference>
<evidence type="ECO:0000313" key="1">
    <source>
        <dbReference type="EMBL" id="RKO86218.1"/>
    </source>
</evidence>
<sequence length="64" mass="7078">MNGPLEQEFETAIRLLREAHVKKVSAKEAEVGQLKEALAKKNEENQVFGDMIPGREERLLGSGG</sequence>
<dbReference type="AlphaFoldDB" id="A0A4P9W5M9"/>
<proteinExistence type="predicted"/>